<evidence type="ECO:0000313" key="2">
    <source>
        <dbReference type="EMBL" id="MBT0958247.1"/>
    </source>
</evidence>
<dbReference type="PROSITE" id="PS51257">
    <property type="entry name" value="PROKAR_LIPOPROTEIN"/>
    <property type="match status" value="1"/>
</dbReference>
<dbReference type="InterPro" id="IPR023373">
    <property type="entry name" value="YmcC_sf"/>
</dbReference>
<accession>A0AAP2CS58</accession>
<dbReference type="EMBL" id="JADQAZ010000002">
    <property type="protein sequence ID" value="MBT0958247.1"/>
    <property type="molecule type" value="Genomic_DNA"/>
</dbReference>
<dbReference type="RefSeq" id="WP_327794459.1">
    <property type="nucleotide sequence ID" value="NZ_JADQAZ010000002.1"/>
</dbReference>
<dbReference type="SUPFAM" id="SSF159270">
    <property type="entry name" value="YmcC-like"/>
    <property type="match status" value="1"/>
</dbReference>
<evidence type="ECO:0000256" key="1">
    <source>
        <dbReference type="SAM" id="SignalP"/>
    </source>
</evidence>
<proteinExistence type="predicted"/>
<evidence type="ECO:0000313" key="3">
    <source>
        <dbReference type="Proteomes" id="UP001315686"/>
    </source>
</evidence>
<protein>
    <submittedName>
        <fullName evidence="2">YjbF family lipoprotein</fullName>
    </submittedName>
</protein>
<dbReference type="Pfam" id="PF11102">
    <property type="entry name" value="YjbF"/>
    <property type="match status" value="1"/>
</dbReference>
<gene>
    <name evidence="2" type="ORF">IV417_12690</name>
</gene>
<comment type="caution">
    <text evidence="2">The sequence shown here is derived from an EMBL/GenBank/DDBJ whole genome shotgun (WGS) entry which is preliminary data.</text>
</comment>
<keyword evidence="3" id="KW-1185">Reference proteome</keyword>
<keyword evidence="1" id="KW-0732">Signal</keyword>
<dbReference type="AlphaFoldDB" id="A0AAP2CS58"/>
<feature type="signal peptide" evidence="1">
    <location>
        <begin position="1"/>
        <end position="19"/>
    </location>
</feature>
<feature type="chain" id="PRO_5042814464" evidence="1">
    <location>
        <begin position="20"/>
        <end position="202"/>
    </location>
</feature>
<name>A0AAP2CS58_9RHOB</name>
<sequence length="202" mass="21898">MKRIFSLIACFIFGLSGCAAVTQLASGEQELDPRFERLFNSDAPKYSFYAQSSGVRSVLVLLERGEGTSTWIGPFGEGMIVRDGMIIGTRGFGEGLIAVDLSEVLPLILNSQMGQAERFHSYHAFGTQTEVRAYVCDVTPMGTGTVLRGAQAVSARTVEEDCTGPSGDFINKYWIASGEVIQSRQWVGPRLGSVTIGLQEND</sequence>
<keyword evidence="2" id="KW-0449">Lipoprotein</keyword>
<organism evidence="2 3">
    <name type="scientific">Harenicola maris</name>
    <dbReference type="NCBI Taxonomy" id="2841044"/>
    <lineage>
        <taxon>Bacteria</taxon>
        <taxon>Pseudomonadati</taxon>
        <taxon>Pseudomonadota</taxon>
        <taxon>Alphaproteobacteria</taxon>
        <taxon>Rhodobacterales</taxon>
        <taxon>Paracoccaceae</taxon>
        <taxon>Harenicola</taxon>
    </lineage>
</organism>
<reference evidence="2 3" key="1">
    <citation type="journal article" date="2021" name="Arch. Microbiol.">
        <title>Harenicola maris gen. nov., sp. nov. isolated from the Sea of Japan shallow sediments.</title>
        <authorList>
            <person name="Romanenko L.A."/>
            <person name="Kurilenko V.V."/>
            <person name="Chernysheva N.Y."/>
            <person name="Tekutyeva L.A."/>
            <person name="Velansky P.V."/>
            <person name="Svetashev V.I."/>
            <person name="Isaeva M.P."/>
        </authorList>
    </citation>
    <scope>NUCLEOTIDE SEQUENCE [LARGE SCALE GENOMIC DNA]</scope>
    <source>
        <strain evidence="2 3">KMM 3653</strain>
    </source>
</reference>
<dbReference type="Proteomes" id="UP001315686">
    <property type="component" value="Unassembled WGS sequence"/>
</dbReference>
<dbReference type="InterPro" id="IPR021308">
    <property type="entry name" value="GfcB"/>
</dbReference>
<dbReference type="Gene3D" id="2.40.360.10">
    <property type="entry name" value="YmcC-like"/>
    <property type="match status" value="1"/>
</dbReference>